<dbReference type="Pfam" id="PF00282">
    <property type="entry name" value="Pyridoxal_deC"/>
    <property type="match status" value="1"/>
</dbReference>
<dbReference type="SUPFAM" id="SSF53383">
    <property type="entry name" value="PLP-dependent transferases"/>
    <property type="match status" value="1"/>
</dbReference>
<dbReference type="PANTHER" id="PTHR42735">
    <property type="match status" value="1"/>
</dbReference>
<keyword evidence="6" id="KW-0032">Aminotransferase</keyword>
<gene>
    <name evidence="6" type="ORF">LDX50_26780</name>
</gene>
<keyword evidence="3 5" id="KW-0456">Lyase</keyword>
<dbReference type="GO" id="GO:0030170">
    <property type="term" value="F:pyridoxal phosphate binding"/>
    <property type="evidence" value="ECO:0007669"/>
    <property type="project" value="InterPro"/>
</dbReference>
<sequence length="407" mass="46296">MKYWQKLSQDQIKARVFAALDENVDYYTENILGVPASHLDSKVFNNDEPFLKEAPFLATLVHNPNHIGCHTLDRSESAFHGTQKIEREVIELCAQDILRGGDTDGYVAAGGTEANMQAIWIYRNYFLDQYKASLSEITILSSADTHYSVDKACDVFVLDQYKVAVDPSTRKILPSDLERTIDLALLDGKKYFIVLANMMTTMFGSVDDPDVYIQALTARDLPFRLHVDGAYGGFFYPFANPNHNLDFSNEHVTSVTLDAHKMVQAPYGTGIFLIRKGFMHYTNTREASYVEGEDYTLSGSRSGANAVAIWMILMKNGPYGWKEKILILLNRARWLCEHLDKLSISYFRNEFSNIVTIDSSCISKEIAEEFGLVPDNHHHPKWYKVVIMDHVVIERLEPLINRLAESR</sequence>
<dbReference type="InterPro" id="IPR015421">
    <property type="entry name" value="PyrdxlP-dep_Trfase_major"/>
</dbReference>
<evidence type="ECO:0000313" key="6">
    <source>
        <dbReference type="EMBL" id="MCA6078508.1"/>
    </source>
</evidence>
<evidence type="ECO:0000256" key="2">
    <source>
        <dbReference type="ARBA" id="ARBA00022898"/>
    </source>
</evidence>
<evidence type="ECO:0000256" key="3">
    <source>
        <dbReference type="ARBA" id="ARBA00023239"/>
    </source>
</evidence>
<proteinExistence type="inferred from homology"/>
<evidence type="ECO:0000256" key="4">
    <source>
        <dbReference type="PIRSR" id="PIRSR602129-50"/>
    </source>
</evidence>
<evidence type="ECO:0000256" key="1">
    <source>
        <dbReference type="ARBA" id="ARBA00001933"/>
    </source>
</evidence>
<keyword evidence="6" id="KW-0808">Transferase</keyword>
<dbReference type="AlphaFoldDB" id="A0A9X1HUF6"/>
<keyword evidence="7" id="KW-1185">Reference proteome</keyword>
<dbReference type="Proteomes" id="UP001139409">
    <property type="component" value="Unassembled WGS sequence"/>
</dbReference>
<evidence type="ECO:0000256" key="5">
    <source>
        <dbReference type="RuleBase" id="RU000382"/>
    </source>
</evidence>
<accession>A0A9X1HUF6</accession>
<dbReference type="Gene3D" id="3.40.640.10">
    <property type="entry name" value="Type I PLP-dependent aspartate aminotransferase-like (Major domain)"/>
    <property type="match status" value="1"/>
</dbReference>
<comment type="similarity">
    <text evidence="5">Belongs to the group II decarboxylase family.</text>
</comment>
<dbReference type="InterPro" id="IPR002129">
    <property type="entry name" value="PyrdxlP-dep_de-COase"/>
</dbReference>
<dbReference type="InterPro" id="IPR015424">
    <property type="entry name" value="PyrdxlP-dep_Trfase"/>
</dbReference>
<reference evidence="6" key="1">
    <citation type="submission" date="2021-09" db="EMBL/GenBank/DDBJ databases">
        <title>Fulvivirga sp. isolated from coastal sediment.</title>
        <authorList>
            <person name="Yu H."/>
        </authorList>
    </citation>
    <scope>NUCLEOTIDE SEQUENCE</scope>
    <source>
        <strain evidence="6">1062</strain>
    </source>
</reference>
<keyword evidence="2 4" id="KW-0663">Pyridoxal phosphate</keyword>
<protein>
    <submittedName>
        <fullName evidence="6">Aspartate aminotransferase family protein</fullName>
    </submittedName>
</protein>
<dbReference type="EMBL" id="JAIXNE010000006">
    <property type="protein sequence ID" value="MCA6078508.1"/>
    <property type="molecule type" value="Genomic_DNA"/>
</dbReference>
<dbReference type="InterPro" id="IPR050477">
    <property type="entry name" value="GrpII_AminoAcid_Decarb"/>
</dbReference>
<dbReference type="GO" id="GO:0008483">
    <property type="term" value="F:transaminase activity"/>
    <property type="evidence" value="ECO:0007669"/>
    <property type="project" value="UniProtKB-KW"/>
</dbReference>
<evidence type="ECO:0000313" key="7">
    <source>
        <dbReference type="Proteomes" id="UP001139409"/>
    </source>
</evidence>
<dbReference type="RefSeq" id="WP_225699366.1">
    <property type="nucleotide sequence ID" value="NZ_JAIXNE010000006.1"/>
</dbReference>
<dbReference type="GO" id="GO:0019752">
    <property type="term" value="P:carboxylic acid metabolic process"/>
    <property type="evidence" value="ECO:0007669"/>
    <property type="project" value="InterPro"/>
</dbReference>
<comment type="caution">
    <text evidence="6">The sequence shown here is derived from an EMBL/GenBank/DDBJ whole genome shotgun (WGS) entry which is preliminary data.</text>
</comment>
<feature type="modified residue" description="N6-(pyridoxal phosphate)lysine" evidence="4">
    <location>
        <position position="261"/>
    </location>
</feature>
<dbReference type="GO" id="GO:0016830">
    <property type="term" value="F:carbon-carbon lyase activity"/>
    <property type="evidence" value="ECO:0007669"/>
    <property type="project" value="InterPro"/>
</dbReference>
<comment type="cofactor">
    <cofactor evidence="1 4 5">
        <name>pyridoxal 5'-phosphate</name>
        <dbReference type="ChEBI" id="CHEBI:597326"/>
    </cofactor>
</comment>
<organism evidence="6 7">
    <name type="scientific">Fulvivirga sedimenti</name>
    <dbReference type="NCBI Taxonomy" id="2879465"/>
    <lineage>
        <taxon>Bacteria</taxon>
        <taxon>Pseudomonadati</taxon>
        <taxon>Bacteroidota</taxon>
        <taxon>Cytophagia</taxon>
        <taxon>Cytophagales</taxon>
        <taxon>Fulvivirgaceae</taxon>
        <taxon>Fulvivirga</taxon>
    </lineage>
</organism>
<name>A0A9X1HUF6_9BACT</name>
<dbReference type="PANTHER" id="PTHR42735:SF6">
    <property type="entry name" value="SPHINGOSINE-1-PHOSPHATE LYASE 1"/>
    <property type="match status" value="1"/>
</dbReference>